<sequence>MLQSPERIILVTGASRGVGADVARRIAGADTHVIVNHCGRPERAEAVAQAIRDAGGHASTIAADVHDEFAVAAMIETIRARFGRLDALILNASGDDPHDAVRVNGDVHRRLATRAMPLMPTGARIVFVTSHQAHFYPDKAVPKGYAGVAASQRAAETALYAMRSELAHAGIGFTVVSAEMTGETVTAPAVVNAATTAQPVGIVYVGGAAHLMTA</sequence>
<dbReference type="PRINTS" id="PR00081">
    <property type="entry name" value="GDHRDH"/>
</dbReference>
<keyword evidence="4" id="KW-1185">Reference proteome</keyword>
<proteinExistence type="inferred from homology"/>
<dbReference type="InterPro" id="IPR002347">
    <property type="entry name" value="SDR_fam"/>
</dbReference>
<accession>A0ABT8HHD6</accession>
<dbReference type="Proteomes" id="UP001172687">
    <property type="component" value="Unassembled WGS sequence"/>
</dbReference>
<evidence type="ECO:0000313" key="3">
    <source>
        <dbReference type="EMBL" id="MDN4520162.1"/>
    </source>
</evidence>
<dbReference type="PANTHER" id="PTHR43008">
    <property type="entry name" value="BENZIL REDUCTASE"/>
    <property type="match status" value="1"/>
</dbReference>
<dbReference type="Pfam" id="PF00106">
    <property type="entry name" value="adh_short"/>
    <property type="match status" value="1"/>
</dbReference>
<dbReference type="Gene3D" id="3.40.50.720">
    <property type="entry name" value="NAD(P)-binding Rossmann-like Domain"/>
    <property type="match status" value="1"/>
</dbReference>
<dbReference type="RefSeq" id="WP_011778869.1">
    <property type="nucleotide sequence ID" value="NZ_JAUHTC010000068.1"/>
</dbReference>
<comment type="caution">
    <text evidence="3">The sequence shown here is derived from an EMBL/GenBank/DDBJ whole genome shotgun (WGS) entry which is preliminary data.</text>
</comment>
<dbReference type="SUPFAM" id="SSF51735">
    <property type="entry name" value="NAD(P)-binding Rossmann-fold domains"/>
    <property type="match status" value="1"/>
</dbReference>
<evidence type="ECO:0000256" key="1">
    <source>
        <dbReference type="ARBA" id="ARBA00006484"/>
    </source>
</evidence>
<keyword evidence="2" id="KW-0560">Oxidoreductase</keyword>
<comment type="similarity">
    <text evidence="1">Belongs to the short-chain dehydrogenases/reductases (SDR) family.</text>
</comment>
<name>A0ABT8HHD6_MYCAO</name>
<reference evidence="3" key="1">
    <citation type="submission" date="2023-07" db="EMBL/GenBank/DDBJ databases">
        <title>Degradation of tert-butanol by M. austroafricanum TBA100.</title>
        <authorList>
            <person name="Helbich S."/>
            <person name="Vainshtein Y."/>
        </authorList>
    </citation>
    <scope>NUCLEOTIDE SEQUENCE</scope>
    <source>
        <strain evidence="3">TBA100</strain>
    </source>
</reference>
<protein>
    <submittedName>
        <fullName evidence="3">SDR family oxidoreductase</fullName>
    </submittedName>
</protein>
<dbReference type="InterPro" id="IPR036291">
    <property type="entry name" value="NAD(P)-bd_dom_sf"/>
</dbReference>
<organism evidence="3 4">
    <name type="scientific">Mycolicibacterium austroafricanum</name>
    <name type="common">Mycobacterium austroafricanum</name>
    <dbReference type="NCBI Taxonomy" id="39687"/>
    <lineage>
        <taxon>Bacteria</taxon>
        <taxon>Bacillati</taxon>
        <taxon>Actinomycetota</taxon>
        <taxon>Actinomycetes</taxon>
        <taxon>Mycobacteriales</taxon>
        <taxon>Mycobacteriaceae</taxon>
        <taxon>Mycolicibacterium</taxon>
    </lineage>
</organism>
<dbReference type="NCBIfam" id="NF005868">
    <property type="entry name" value="PRK07806.1"/>
    <property type="match status" value="1"/>
</dbReference>
<evidence type="ECO:0000256" key="2">
    <source>
        <dbReference type="ARBA" id="ARBA00023002"/>
    </source>
</evidence>
<evidence type="ECO:0000313" key="4">
    <source>
        <dbReference type="Proteomes" id="UP001172687"/>
    </source>
</evidence>
<dbReference type="PANTHER" id="PTHR43008:SF4">
    <property type="entry name" value="CHAIN DEHYDROGENASE, PUTATIVE (AFU_ORTHOLOGUE AFUA_4G08710)-RELATED"/>
    <property type="match status" value="1"/>
</dbReference>
<gene>
    <name evidence="3" type="ORF">QYF68_20405</name>
</gene>
<dbReference type="EMBL" id="JAUHTC010000068">
    <property type="protein sequence ID" value="MDN4520162.1"/>
    <property type="molecule type" value="Genomic_DNA"/>
</dbReference>